<feature type="region of interest" description="Disordered" evidence="1">
    <location>
        <begin position="1"/>
        <end position="36"/>
    </location>
</feature>
<accession>A0AA41WI42</accession>
<dbReference type="EMBL" id="JAMYBS010000014">
    <property type="protein sequence ID" value="MCO7545707.1"/>
    <property type="molecule type" value="Genomic_DNA"/>
</dbReference>
<sequence length="64" mass="7188">MRDPLDKAVAKTPPTIGSGCTQRYDPDSLGPEDGTEFPDAELLWRRMQPVDEEWPRADDSSNEP</sequence>
<gene>
    <name evidence="2" type="ORF">NJF43_13170</name>
</gene>
<name>A0AA41WI42_9GAMM</name>
<comment type="caution">
    <text evidence="2">The sequence shown here is derived from an EMBL/GenBank/DDBJ whole genome shotgun (WGS) entry which is preliminary data.</text>
</comment>
<dbReference type="Proteomes" id="UP001165292">
    <property type="component" value="Unassembled WGS sequence"/>
</dbReference>
<organism evidence="2 3">
    <name type="scientific">Stutzerimonas nitrititolerans</name>
    <dbReference type="NCBI Taxonomy" id="2482751"/>
    <lineage>
        <taxon>Bacteria</taxon>
        <taxon>Pseudomonadati</taxon>
        <taxon>Pseudomonadota</taxon>
        <taxon>Gammaproteobacteria</taxon>
        <taxon>Pseudomonadales</taxon>
        <taxon>Pseudomonadaceae</taxon>
        <taxon>Stutzerimonas</taxon>
    </lineage>
</organism>
<proteinExistence type="predicted"/>
<reference evidence="2" key="1">
    <citation type="submission" date="2022-06" db="EMBL/GenBank/DDBJ databases">
        <title>Detection of beta-lactamases in bacteria of animal origin.</title>
        <authorList>
            <person name="Mlynarcik P."/>
            <person name="Zdarska V."/>
            <person name="Chudobova H."/>
            <person name="Prochazkova P."/>
            <person name="Hricova K."/>
            <person name="Mezerova K."/>
            <person name="Bardon J."/>
            <person name="Dolejska M."/>
            <person name="Sukkar I."/>
            <person name="Kolar M."/>
        </authorList>
    </citation>
    <scope>NUCLEOTIDE SEQUENCE</scope>
    <source>
        <strain evidence="2">S 300-3</strain>
    </source>
</reference>
<dbReference type="AlphaFoldDB" id="A0AA41WI42"/>
<evidence type="ECO:0000313" key="3">
    <source>
        <dbReference type="Proteomes" id="UP001165292"/>
    </source>
</evidence>
<protein>
    <submittedName>
        <fullName evidence="2">Uncharacterized protein</fullName>
    </submittedName>
</protein>
<evidence type="ECO:0000313" key="2">
    <source>
        <dbReference type="EMBL" id="MCO7545707.1"/>
    </source>
</evidence>
<evidence type="ECO:0000256" key="1">
    <source>
        <dbReference type="SAM" id="MobiDB-lite"/>
    </source>
</evidence>
<dbReference type="RefSeq" id="WP_253163392.1">
    <property type="nucleotide sequence ID" value="NZ_DALZTE010000017.1"/>
</dbReference>